<feature type="compositionally biased region" description="Low complexity" evidence="1">
    <location>
        <begin position="164"/>
        <end position="176"/>
    </location>
</feature>
<protein>
    <submittedName>
        <fullName evidence="2">Uncharacterized protein</fullName>
    </submittedName>
</protein>
<evidence type="ECO:0000313" key="3">
    <source>
        <dbReference type="Proteomes" id="UP000076580"/>
    </source>
</evidence>
<name>A0A151GQB0_DRECN</name>
<feature type="region of interest" description="Disordered" evidence="1">
    <location>
        <begin position="68"/>
        <end position="176"/>
    </location>
</feature>
<keyword evidence="3" id="KW-1185">Reference proteome</keyword>
<organism evidence="2 3">
    <name type="scientific">Drechmeria coniospora</name>
    <name type="common">Nematophagous fungus</name>
    <name type="synonym">Meria coniospora</name>
    <dbReference type="NCBI Taxonomy" id="98403"/>
    <lineage>
        <taxon>Eukaryota</taxon>
        <taxon>Fungi</taxon>
        <taxon>Dikarya</taxon>
        <taxon>Ascomycota</taxon>
        <taxon>Pezizomycotina</taxon>
        <taxon>Sordariomycetes</taxon>
        <taxon>Hypocreomycetidae</taxon>
        <taxon>Hypocreales</taxon>
        <taxon>Ophiocordycipitaceae</taxon>
        <taxon>Drechmeria</taxon>
    </lineage>
</organism>
<feature type="compositionally biased region" description="Basic residues" evidence="1">
    <location>
        <begin position="78"/>
        <end position="89"/>
    </location>
</feature>
<reference evidence="2 3" key="1">
    <citation type="journal article" date="2016" name="Sci. Rep.">
        <title>Insights into Adaptations to a Near-Obligate Nematode Endoparasitic Lifestyle from the Finished Genome of Drechmeria coniospora.</title>
        <authorList>
            <person name="Zhang L."/>
            <person name="Zhou Z."/>
            <person name="Guo Q."/>
            <person name="Fokkens L."/>
            <person name="Miskei M."/>
            <person name="Pocsi I."/>
            <person name="Zhang W."/>
            <person name="Chen M."/>
            <person name="Wang L."/>
            <person name="Sun Y."/>
            <person name="Donzelli B.G."/>
            <person name="Gibson D.M."/>
            <person name="Nelson D.R."/>
            <person name="Luo J.G."/>
            <person name="Rep M."/>
            <person name="Liu H."/>
            <person name="Yang S."/>
            <person name="Wang J."/>
            <person name="Krasnoff S.B."/>
            <person name="Xu Y."/>
            <person name="Molnar I."/>
            <person name="Lin M."/>
        </authorList>
    </citation>
    <scope>NUCLEOTIDE SEQUENCE [LARGE SCALE GENOMIC DNA]</scope>
    <source>
        <strain evidence="2 3">ARSEF 6962</strain>
    </source>
</reference>
<evidence type="ECO:0000313" key="2">
    <source>
        <dbReference type="EMBL" id="KYK59305.1"/>
    </source>
</evidence>
<proteinExistence type="predicted"/>
<accession>A0A151GQB0</accession>
<dbReference type="InParanoid" id="A0A151GQB0"/>
<dbReference type="EMBL" id="LAYC01000001">
    <property type="protein sequence ID" value="KYK59305.1"/>
    <property type="molecule type" value="Genomic_DNA"/>
</dbReference>
<dbReference type="GeneID" id="63713078"/>
<comment type="caution">
    <text evidence="2">The sequence shown here is derived from an EMBL/GenBank/DDBJ whole genome shotgun (WGS) entry which is preliminary data.</text>
</comment>
<evidence type="ECO:0000256" key="1">
    <source>
        <dbReference type="SAM" id="MobiDB-lite"/>
    </source>
</evidence>
<dbReference type="RefSeq" id="XP_040658657.1">
    <property type="nucleotide sequence ID" value="XM_040797774.1"/>
</dbReference>
<gene>
    <name evidence="2" type="ORF">DCS_00435</name>
</gene>
<sequence>MSDVEATPTTKIMAWTDEAKVQFLLRIIAQLREDGRCINWNRINIPGRTIKSMQNMWTKVNKEIAEIETSEGTVSTPTKRKAAPRRGRPKASQADKSQKFYKSEAFVRPGDSDDDDEAKGLKKRALSNTPVKRERSAVRVANTHASKRIKKNLSDDDGGDDEAAVSVDSDSNSAEV</sequence>
<dbReference type="Proteomes" id="UP000076580">
    <property type="component" value="Chromosome 01"/>
</dbReference>
<dbReference type="AlphaFoldDB" id="A0A151GQB0"/>